<keyword evidence="3" id="KW-1185">Reference proteome</keyword>
<reference evidence="3" key="1">
    <citation type="submission" date="2017-06" db="EMBL/GenBank/DDBJ databases">
        <authorList>
            <person name="Varghese N."/>
            <person name="Submissions S."/>
        </authorList>
    </citation>
    <scope>NUCLEOTIDE SEQUENCE [LARGE SCALE GENOMIC DNA]</scope>
    <source>
        <strain evidence="3">DSM 137</strain>
    </source>
</reference>
<gene>
    <name evidence="2" type="ORF">SAMN06265338_108117</name>
</gene>
<protein>
    <submittedName>
        <fullName evidence="2">[NiFe] hydrogenase assembly chaperone, HybE family</fullName>
    </submittedName>
</protein>
<dbReference type="EMBL" id="FYDG01000008">
    <property type="protein sequence ID" value="SNB77342.1"/>
    <property type="molecule type" value="Genomic_DNA"/>
</dbReference>
<name>A0A212RXL4_RHOAC</name>
<dbReference type="Gene3D" id="3.30.1460.40">
    <property type="entry name" value="[NiFe]-hydrogenase assembly chaperone, HybE"/>
    <property type="match status" value="1"/>
</dbReference>
<evidence type="ECO:0000256" key="1">
    <source>
        <dbReference type="SAM" id="MobiDB-lite"/>
    </source>
</evidence>
<feature type="compositionally biased region" description="Pro residues" evidence="1">
    <location>
        <begin position="142"/>
        <end position="151"/>
    </location>
</feature>
<dbReference type="OrthoDB" id="9808980at2"/>
<evidence type="ECO:0000313" key="3">
    <source>
        <dbReference type="Proteomes" id="UP000198418"/>
    </source>
</evidence>
<organism evidence="2 3">
    <name type="scientific">Rhodoblastus acidophilus</name>
    <name type="common">Rhodopseudomonas acidophila</name>
    <dbReference type="NCBI Taxonomy" id="1074"/>
    <lineage>
        <taxon>Bacteria</taxon>
        <taxon>Pseudomonadati</taxon>
        <taxon>Pseudomonadota</taxon>
        <taxon>Alphaproteobacteria</taxon>
        <taxon>Hyphomicrobiales</taxon>
        <taxon>Rhodoblastaceae</taxon>
        <taxon>Rhodoblastus</taxon>
    </lineage>
</organism>
<proteinExistence type="predicted"/>
<accession>A0A212RXL4</accession>
<sequence>MTETDPASLELAAWLEEHFRELYDRCMKDMPICNPALSVACVGFRPYGDFHLGIVLTPWFMNICAAPRAGAPKVETQPGATRTLALPAGYVDFLATDLDGFDRLLFASLFSPMQDFVDHAAALATAEAAMDALMKPPQAATPAPPPPPEPAPASQEKVAMDRRSFFRLGRRG</sequence>
<dbReference type="RefSeq" id="WP_088521496.1">
    <property type="nucleotide sequence ID" value="NZ_FYDG01000008.1"/>
</dbReference>
<dbReference type="InterPro" id="IPR038530">
    <property type="entry name" value="NiFe-hyd_HybE_sf"/>
</dbReference>
<dbReference type="Pfam" id="PF11939">
    <property type="entry name" value="NiFe-hyd_HybE"/>
    <property type="match status" value="1"/>
</dbReference>
<dbReference type="InterPro" id="IPR023994">
    <property type="entry name" value="NiFe-hyd_HybE"/>
</dbReference>
<dbReference type="Proteomes" id="UP000198418">
    <property type="component" value="Unassembled WGS sequence"/>
</dbReference>
<dbReference type="AlphaFoldDB" id="A0A212RXL4"/>
<dbReference type="NCBIfam" id="TIGR03993">
    <property type="entry name" value="hydrog_HybE"/>
    <property type="match status" value="1"/>
</dbReference>
<feature type="region of interest" description="Disordered" evidence="1">
    <location>
        <begin position="135"/>
        <end position="172"/>
    </location>
</feature>
<evidence type="ECO:0000313" key="2">
    <source>
        <dbReference type="EMBL" id="SNB77342.1"/>
    </source>
</evidence>